<dbReference type="RefSeq" id="WP_182802991.1">
    <property type="nucleotide sequence ID" value="NZ_CP060007.1"/>
</dbReference>
<sequence length="164" mass="18363">MIRYLLTLCLVALVVACNNEAANESKAAADAEPPQQWFVTDTVIVWDCSAEMKEKKKIFAPKDSVTVPQAFINGVNKTYSEIKMVFNRISTDTVYINIPDAIWLTDRAGNSGAEQYLSFAALNVLETKGVHYVHFDFTAGVHARPATWSRKDFNDWKLDPSSVQ</sequence>
<feature type="signal peptide" evidence="1">
    <location>
        <begin position="1"/>
        <end position="21"/>
    </location>
</feature>
<proteinExistence type="predicted"/>
<dbReference type="KEGG" id="lacs:H4075_00100"/>
<protein>
    <submittedName>
        <fullName evidence="2">Uncharacterized protein</fullName>
    </submittedName>
</protein>
<evidence type="ECO:0000313" key="2">
    <source>
        <dbReference type="EMBL" id="QNA44633.1"/>
    </source>
</evidence>
<dbReference type="AlphaFoldDB" id="A0A7G5XGN0"/>
<dbReference type="Proteomes" id="UP000515344">
    <property type="component" value="Chromosome"/>
</dbReference>
<gene>
    <name evidence="2" type="ORF">H4075_00100</name>
</gene>
<name>A0A7G5XGN0_9BACT</name>
<evidence type="ECO:0000313" key="3">
    <source>
        <dbReference type="Proteomes" id="UP000515344"/>
    </source>
</evidence>
<feature type="chain" id="PRO_5029011818" evidence="1">
    <location>
        <begin position="22"/>
        <end position="164"/>
    </location>
</feature>
<reference evidence="3" key="1">
    <citation type="submission" date="2020-08" db="EMBL/GenBank/DDBJ databases">
        <title>Lacibacter sp. S13-6-6 genome sequencing.</title>
        <authorList>
            <person name="Jin L."/>
        </authorList>
    </citation>
    <scope>NUCLEOTIDE SEQUENCE [LARGE SCALE GENOMIC DNA]</scope>
    <source>
        <strain evidence="3">S13-6-6</strain>
    </source>
</reference>
<accession>A0A7G5XGN0</accession>
<dbReference type="EMBL" id="CP060007">
    <property type="protein sequence ID" value="QNA44633.1"/>
    <property type="molecule type" value="Genomic_DNA"/>
</dbReference>
<evidence type="ECO:0000256" key="1">
    <source>
        <dbReference type="SAM" id="SignalP"/>
    </source>
</evidence>
<dbReference type="PROSITE" id="PS51257">
    <property type="entry name" value="PROKAR_LIPOPROTEIN"/>
    <property type="match status" value="1"/>
</dbReference>
<keyword evidence="1" id="KW-0732">Signal</keyword>
<keyword evidence="3" id="KW-1185">Reference proteome</keyword>
<organism evidence="2 3">
    <name type="scientific">Lacibacter sediminis</name>
    <dbReference type="NCBI Taxonomy" id="2760713"/>
    <lineage>
        <taxon>Bacteria</taxon>
        <taxon>Pseudomonadati</taxon>
        <taxon>Bacteroidota</taxon>
        <taxon>Chitinophagia</taxon>
        <taxon>Chitinophagales</taxon>
        <taxon>Chitinophagaceae</taxon>
        <taxon>Lacibacter</taxon>
    </lineage>
</organism>